<accession>A0A803PM52</accession>
<evidence type="ECO:0000259" key="2">
    <source>
        <dbReference type="PROSITE" id="PS50878"/>
    </source>
</evidence>
<dbReference type="GO" id="GO:0004523">
    <property type="term" value="F:RNA-DNA hybrid ribonuclease activity"/>
    <property type="evidence" value="ECO:0007669"/>
    <property type="project" value="InterPro"/>
</dbReference>
<dbReference type="Pfam" id="PF14392">
    <property type="entry name" value="zf-CCHC_4"/>
    <property type="match status" value="1"/>
</dbReference>
<dbReference type="InterPro" id="IPR036691">
    <property type="entry name" value="Endo/exonu/phosph_ase_sf"/>
</dbReference>
<dbReference type="SUPFAM" id="SSF56219">
    <property type="entry name" value="DNase I-like"/>
    <property type="match status" value="1"/>
</dbReference>
<reference evidence="3" key="1">
    <citation type="submission" date="2018-11" db="EMBL/GenBank/DDBJ databases">
        <authorList>
            <person name="Grassa J C."/>
        </authorList>
    </citation>
    <scope>NUCLEOTIDE SEQUENCE [LARGE SCALE GENOMIC DNA]</scope>
</reference>
<evidence type="ECO:0000313" key="3">
    <source>
        <dbReference type="EnsemblPlants" id="cds.evm.model.05.1644"/>
    </source>
</evidence>
<proteinExistence type="predicted"/>
<name>A0A803PM52_CANSA</name>
<dbReference type="Gramene" id="evm.model.05.1644">
    <property type="protein sequence ID" value="cds.evm.model.05.1644"/>
    <property type="gene ID" value="evm.TU.05.1644"/>
</dbReference>
<dbReference type="Pfam" id="PF13456">
    <property type="entry name" value="RVT_3"/>
    <property type="match status" value="1"/>
</dbReference>
<dbReference type="Gene3D" id="3.60.10.10">
    <property type="entry name" value="Endonuclease/exonuclease/phosphatase"/>
    <property type="match status" value="1"/>
</dbReference>
<keyword evidence="4" id="KW-1185">Reference proteome</keyword>
<dbReference type="InterPro" id="IPR000477">
    <property type="entry name" value="RT_dom"/>
</dbReference>
<dbReference type="Proteomes" id="UP000596661">
    <property type="component" value="Chromosome 5"/>
</dbReference>
<dbReference type="Gene3D" id="3.30.420.10">
    <property type="entry name" value="Ribonuclease H-like superfamily/Ribonuclease H"/>
    <property type="match status" value="1"/>
</dbReference>
<dbReference type="EMBL" id="UZAU01000542">
    <property type="status" value="NOT_ANNOTATED_CDS"/>
    <property type="molecule type" value="Genomic_DNA"/>
</dbReference>
<dbReference type="InterPro" id="IPR026960">
    <property type="entry name" value="RVT-Znf"/>
</dbReference>
<reference evidence="3" key="2">
    <citation type="submission" date="2021-03" db="UniProtKB">
        <authorList>
            <consortium name="EnsemblPlants"/>
        </authorList>
    </citation>
    <scope>IDENTIFICATION</scope>
</reference>
<dbReference type="GO" id="GO:0003676">
    <property type="term" value="F:nucleic acid binding"/>
    <property type="evidence" value="ECO:0007669"/>
    <property type="project" value="InterPro"/>
</dbReference>
<dbReference type="InterPro" id="IPR052343">
    <property type="entry name" value="Retrotransposon-Effector_Assoc"/>
</dbReference>
<dbReference type="InterPro" id="IPR012337">
    <property type="entry name" value="RNaseH-like_sf"/>
</dbReference>
<dbReference type="InterPro" id="IPR044730">
    <property type="entry name" value="RNase_H-like_dom_plant"/>
</dbReference>
<organism evidence="3 4">
    <name type="scientific">Cannabis sativa</name>
    <name type="common">Hemp</name>
    <name type="synonym">Marijuana</name>
    <dbReference type="NCBI Taxonomy" id="3483"/>
    <lineage>
        <taxon>Eukaryota</taxon>
        <taxon>Viridiplantae</taxon>
        <taxon>Streptophyta</taxon>
        <taxon>Embryophyta</taxon>
        <taxon>Tracheophyta</taxon>
        <taxon>Spermatophyta</taxon>
        <taxon>Magnoliopsida</taxon>
        <taxon>eudicotyledons</taxon>
        <taxon>Gunneridae</taxon>
        <taxon>Pentapetalae</taxon>
        <taxon>rosids</taxon>
        <taxon>fabids</taxon>
        <taxon>Rosales</taxon>
        <taxon>Cannabaceae</taxon>
        <taxon>Cannabis</taxon>
    </lineage>
</organism>
<dbReference type="PROSITE" id="PS50878">
    <property type="entry name" value="RT_POL"/>
    <property type="match status" value="1"/>
</dbReference>
<dbReference type="CDD" id="cd06222">
    <property type="entry name" value="RNase_H_like"/>
    <property type="match status" value="1"/>
</dbReference>
<dbReference type="SUPFAM" id="SSF53098">
    <property type="entry name" value="Ribonuclease H-like"/>
    <property type="match status" value="1"/>
</dbReference>
<dbReference type="Pfam" id="PF00078">
    <property type="entry name" value="RVT_1"/>
    <property type="match status" value="1"/>
</dbReference>
<dbReference type="InterPro" id="IPR002156">
    <property type="entry name" value="RNaseH_domain"/>
</dbReference>
<dbReference type="InterPro" id="IPR025836">
    <property type="entry name" value="Zn_knuckle_CX2CX4HX4C"/>
</dbReference>
<evidence type="ECO:0000256" key="1">
    <source>
        <dbReference type="SAM" id="MobiDB-lite"/>
    </source>
</evidence>
<dbReference type="PANTHER" id="PTHR46890">
    <property type="entry name" value="NON-LTR RETROLELEMENT REVERSE TRANSCRIPTASE-LIKE PROTEIN-RELATED"/>
    <property type="match status" value="1"/>
</dbReference>
<dbReference type="EnsemblPlants" id="evm.model.05.1644">
    <property type="protein sequence ID" value="cds.evm.model.05.1644"/>
    <property type="gene ID" value="evm.TU.05.1644"/>
</dbReference>
<evidence type="ECO:0000313" key="4">
    <source>
        <dbReference type="Proteomes" id="UP000596661"/>
    </source>
</evidence>
<dbReference type="Pfam" id="PF13966">
    <property type="entry name" value="zf-RVT"/>
    <property type="match status" value="1"/>
</dbReference>
<sequence length="1534" mass="172333">MDPIVNALNTTLSLTEEEGSVFTLPQEFTASSSTHSNHMFIARVLTENYVHKLTFIDQMSGHWKGRFPAVISAYDSLDEGWGPFLRIRVKLPINKPLPRGRMISLPKVRDEFWIDFCYERLPEFCFECGLLGHPFEKCIKFMERMDDGNDDDLPYGPWLKGAKLPSTGYDKYHTDFAKGNAWPLLTRLARNTLTSTFPRLHSAAKPQPKSLIGFESPSTTSDSSLPNNTPILHHQHNPQSSTPFSPLPPAPTNFLSKSTQLLTPSLHSNSPTKTTLIDIYSPVIGFSSRPTYHVATYPPSLTSVISSPNPPHNRLSPRSQPIYTPSTSTTFSGFPPNPFSVTAAANKENLPPASTPKRHSDSLTMRQFLKRCRNQESPRSDLSGGLMLLWQPSIDVTFLLNFGRTFFDCYVKEDNEATFHFTAFYGAPNAIDKADSWVLLKRLADVSPTLPWLAIGDFNDILSNQDKSGGYLRNEKQMEAFRKTLDHCKLHETLFESDPYTWIKNRTGVDTIKERLDWCFINHLWDSTFNSPLIQHLDYFSSDHRAISAVFAPVGSRQQQDKRISIFRFEKIWLSDSQSKDIIASCWNTSSAINPIQAVISNLGECADHLQKWHISKYGNMRKKIYDAQLQVESLNNAPTRSVDTMQNLKRSEAILEDLLEQEKIYWHQRSRVDWLSAGDRNTKFFHAKASARKSNNSIKFLVNEGGHWVTSKSGMLAAIHDYFSSIFTASTLDEEALAATLNAIPTSVTADMNHELIKPFTGTEVEFALHSMAPDTSPGIDGMSPMFYQHNWDTVGGLITEAVLSVLNNGADATGLNRTLITLIPKIKKPQRLTDYRPISLCNVVSKLITKVLVNRFKHVLPSVISETQSAFLPNRLITDNILVAFELVNAIKNKTSRRNGIASLKLDMSKALDRVEWRFIEEVMTKMGFACEWITLIMNCLRTNSFSFLLNGEPLGSLIPSRGLRQGCPLSPYLFLICSEGLSRLLQHEETSGNLKGFKLTRHAPSISHLFFADDSLLFCQANESSCLALKRSLEIYKRASGQVLKSRYYPNNSILEANPGHSPSLTWQGIHWGKGLLVAGLRWKIGEGCRVNISRDPWMPGHSSFLPYHYSSPPEAVVSNLITDERLWDLDLLNEWFSPPDVDRILTIPLSFFRKDDVLIWNPNSSGIYTVQTGYHFAASLEDSDNSSSSSSTAAWWKFLWSLKLPEKIKIFVWRTFNEALPVATALVKQKVISDSTCSICHQAWESIGHALFRCKYARAVWRHSNFLLDWNNSSTMCKGDYLVHLSSIYTKVEMEQILCIMWSIWTERNRVVHGNRAKSAKLLSSFALNYWQNFSIAQQRHLSDHPPQNSGSPTAAAVVQPSATTIPLPWKPPVTGQLKLNVDAAVDSTKKITGIGALVRDSNGHVAAAFSKPVVGCFDSHEMEAIALFHSLNLVLQLQLPISQIETDALRVSNALCKPSSAISSFQDLIVDISSLLSFFPNVKISHVKRSANMAADCLAKFALGVDETCFWSDYLPPPMNSVIVNDFHI</sequence>
<dbReference type="PANTHER" id="PTHR46890:SF48">
    <property type="entry name" value="RNA-DIRECTED DNA POLYMERASE"/>
    <property type="match status" value="1"/>
</dbReference>
<dbReference type="CDD" id="cd01650">
    <property type="entry name" value="RT_nLTR_like"/>
    <property type="match status" value="1"/>
</dbReference>
<dbReference type="InterPro" id="IPR036397">
    <property type="entry name" value="RNaseH_sf"/>
</dbReference>
<feature type="region of interest" description="Disordered" evidence="1">
    <location>
        <begin position="204"/>
        <end position="256"/>
    </location>
</feature>
<dbReference type="SUPFAM" id="SSF56672">
    <property type="entry name" value="DNA/RNA polymerases"/>
    <property type="match status" value="1"/>
</dbReference>
<feature type="compositionally biased region" description="Polar residues" evidence="1">
    <location>
        <begin position="216"/>
        <end position="230"/>
    </location>
</feature>
<dbReference type="InterPro" id="IPR043502">
    <property type="entry name" value="DNA/RNA_pol_sf"/>
</dbReference>
<feature type="domain" description="Reverse transcriptase" evidence="2">
    <location>
        <begin position="806"/>
        <end position="1075"/>
    </location>
</feature>
<protein>
    <recommendedName>
        <fullName evidence="2">Reverse transcriptase domain-containing protein</fullName>
    </recommendedName>
</protein>